<feature type="domain" description="ABC transporter" evidence="6">
    <location>
        <begin position="5"/>
        <end position="235"/>
    </location>
</feature>
<dbReference type="AlphaFoldDB" id="A0A7C0WVX5"/>
<protein>
    <submittedName>
        <fullName evidence="7">ATP-binding cassette domain-containing protein</fullName>
    </submittedName>
</protein>
<dbReference type="GO" id="GO:0016887">
    <property type="term" value="F:ATP hydrolysis activity"/>
    <property type="evidence" value="ECO:0007669"/>
    <property type="project" value="InterPro"/>
</dbReference>
<accession>A0A7C0WVX5</accession>
<comment type="similarity">
    <text evidence="5">Belongs to the ABC transporter superfamily. Drug exporter-1 (DrugE1) (TC 3.A.1.105) family.</text>
</comment>
<evidence type="ECO:0000259" key="6">
    <source>
        <dbReference type="PROSITE" id="PS50893"/>
    </source>
</evidence>
<keyword evidence="1" id="KW-0813">Transport</keyword>
<dbReference type="InterPro" id="IPR050763">
    <property type="entry name" value="ABC_transporter_ATP-binding"/>
</dbReference>
<name>A0A7C0WVX5_9BACT</name>
<dbReference type="InterPro" id="IPR003439">
    <property type="entry name" value="ABC_transporter-like_ATP-bd"/>
</dbReference>
<dbReference type="SUPFAM" id="SSF52540">
    <property type="entry name" value="P-loop containing nucleoside triphosphate hydrolases"/>
    <property type="match status" value="1"/>
</dbReference>
<keyword evidence="4 7" id="KW-0067">ATP-binding</keyword>
<dbReference type="GO" id="GO:0005524">
    <property type="term" value="F:ATP binding"/>
    <property type="evidence" value="ECO:0007669"/>
    <property type="project" value="UniProtKB-KW"/>
</dbReference>
<proteinExistence type="inferred from homology"/>
<dbReference type="InterPro" id="IPR025302">
    <property type="entry name" value="DrrA1/2-like_C"/>
</dbReference>
<dbReference type="InterPro" id="IPR005894">
    <property type="entry name" value="DrrA"/>
</dbReference>
<dbReference type="InterPro" id="IPR003593">
    <property type="entry name" value="AAA+_ATPase"/>
</dbReference>
<organism evidence="7">
    <name type="scientific">Thermodesulforhabdus norvegica</name>
    <dbReference type="NCBI Taxonomy" id="39841"/>
    <lineage>
        <taxon>Bacteria</taxon>
        <taxon>Pseudomonadati</taxon>
        <taxon>Thermodesulfobacteriota</taxon>
        <taxon>Syntrophobacteria</taxon>
        <taxon>Syntrophobacterales</taxon>
        <taxon>Thermodesulforhabdaceae</taxon>
        <taxon>Thermodesulforhabdus</taxon>
    </lineage>
</organism>
<dbReference type="PANTHER" id="PTHR42711:SF5">
    <property type="entry name" value="ABC TRANSPORTER ATP-BINDING PROTEIN NATA"/>
    <property type="match status" value="1"/>
</dbReference>
<dbReference type="Gene3D" id="3.40.50.300">
    <property type="entry name" value="P-loop containing nucleotide triphosphate hydrolases"/>
    <property type="match status" value="1"/>
</dbReference>
<dbReference type="Proteomes" id="UP000886355">
    <property type="component" value="Unassembled WGS sequence"/>
</dbReference>
<evidence type="ECO:0000256" key="3">
    <source>
        <dbReference type="ARBA" id="ARBA00022741"/>
    </source>
</evidence>
<dbReference type="SMART" id="SM00382">
    <property type="entry name" value="AAA"/>
    <property type="match status" value="1"/>
</dbReference>
<evidence type="ECO:0000313" key="7">
    <source>
        <dbReference type="EMBL" id="HDL90285.1"/>
    </source>
</evidence>
<evidence type="ECO:0000256" key="5">
    <source>
        <dbReference type="ARBA" id="ARBA00049985"/>
    </source>
</evidence>
<dbReference type="InterPro" id="IPR027417">
    <property type="entry name" value="P-loop_NTPase"/>
</dbReference>
<evidence type="ECO:0000256" key="4">
    <source>
        <dbReference type="ARBA" id="ARBA00022840"/>
    </source>
</evidence>
<dbReference type="GO" id="GO:1900753">
    <property type="term" value="P:doxorubicin transport"/>
    <property type="evidence" value="ECO:0007669"/>
    <property type="project" value="InterPro"/>
</dbReference>
<dbReference type="PROSITE" id="PS50893">
    <property type="entry name" value="ABC_TRANSPORTER_2"/>
    <property type="match status" value="1"/>
</dbReference>
<reference evidence="7" key="1">
    <citation type="journal article" date="2020" name="mSystems">
        <title>Genome- and Community-Level Interaction Insights into Carbon Utilization and Element Cycling Functions of Hydrothermarchaeota in Hydrothermal Sediment.</title>
        <authorList>
            <person name="Zhou Z."/>
            <person name="Liu Y."/>
            <person name="Xu W."/>
            <person name="Pan J."/>
            <person name="Luo Z.H."/>
            <person name="Li M."/>
        </authorList>
    </citation>
    <scope>NUCLEOTIDE SEQUENCE [LARGE SCALE GENOMIC DNA]</scope>
    <source>
        <strain evidence="7">HyVt-19</strain>
    </source>
</reference>
<gene>
    <name evidence="7" type="ORF">ENG14_05220</name>
</gene>
<keyword evidence="3" id="KW-0547">Nucleotide-binding</keyword>
<evidence type="ECO:0000256" key="1">
    <source>
        <dbReference type="ARBA" id="ARBA00022448"/>
    </source>
</evidence>
<dbReference type="PANTHER" id="PTHR42711">
    <property type="entry name" value="ABC TRANSPORTER ATP-BINDING PROTEIN"/>
    <property type="match status" value="1"/>
</dbReference>
<keyword evidence="2" id="KW-0536">Nodulation</keyword>
<evidence type="ECO:0000256" key="2">
    <source>
        <dbReference type="ARBA" id="ARBA00022458"/>
    </source>
</evidence>
<sequence>MKAVIEAKRLTRKFGNFVAVDHVEFKIYQGEVFGFLGPNGAGKTTTVRMLTGVIDPTEGTATIQGHDIRKEPLLSRTHIAVVPEEANVYLDLSVWQNLMLMAELHGIARHRCLQEAERLLELLGLAERKRQKARVLSKGLRQRLMLCAALVTGPEVLFLDEPTSGLDVQSTKLIRRAVSDLNRNGLTVFLTTHNMSEAGEMCSRVAIIDKGCIVATDPPEKLRSTISSRQYVEVRFAGAVPGHNDLESIPGVSQVTVDSRTFRLYTKLPGQVVTEVVRLADRKGLGITDLSNHKPSLEDVFLHFTSECKERGLQ</sequence>
<dbReference type="Pfam" id="PF13732">
    <property type="entry name" value="DrrA1-3_C"/>
    <property type="match status" value="1"/>
</dbReference>
<dbReference type="Pfam" id="PF00005">
    <property type="entry name" value="ABC_tran"/>
    <property type="match status" value="1"/>
</dbReference>
<dbReference type="EMBL" id="DQZW01000246">
    <property type="protein sequence ID" value="HDL90285.1"/>
    <property type="molecule type" value="Genomic_DNA"/>
</dbReference>
<comment type="caution">
    <text evidence="7">The sequence shown here is derived from an EMBL/GenBank/DDBJ whole genome shotgun (WGS) entry which is preliminary data.</text>
</comment>
<dbReference type="GO" id="GO:0043215">
    <property type="term" value="P:daunorubicin transport"/>
    <property type="evidence" value="ECO:0007669"/>
    <property type="project" value="InterPro"/>
</dbReference>
<dbReference type="NCBIfam" id="TIGR01188">
    <property type="entry name" value="drrA"/>
    <property type="match status" value="1"/>
</dbReference>